<dbReference type="AlphaFoldDB" id="A0A1I1CBF9"/>
<dbReference type="InterPro" id="IPR009057">
    <property type="entry name" value="Homeodomain-like_sf"/>
</dbReference>
<evidence type="ECO:0000313" key="6">
    <source>
        <dbReference type="Proteomes" id="UP000243799"/>
    </source>
</evidence>
<reference evidence="6" key="1">
    <citation type="submission" date="2016-10" db="EMBL/GenBank/DDBJ databases">
        <authorList>
            <person name="Varghese N."/>
            <person name="Submissions S."/>
        </authorList>
    </citation>
    <scope>NUCLEOTIDE SEQUENCE [LARGE SCALE GENOMIC DNA]</scope>
    <source>
        <strain evidence="6">CGMCC 4.3568</strain>
    </source>
</reference>
<dbReference type="Pfam" id="PF00440">
    <property type="entry name" value="TetR_N"/>
    <property type="match status" value="1"/>
</dbReference>
<accession>A0A1I1CBF9</accession>
<evidence type="ECO:0000256" key="3">
    <source>
        <dbReference type="ARBA" id="ARBA00023163"/>
    </source>
</evidence>
<dbReference type="GO" id="GO:0003700">
    <property type="term" value="F:DNA-binding transcription factor activity"/>
    <property type="evidence" value="ECO:0007669"/>
    <property type="project" value="TreeGrafter"/>
</dbReference>
<dbReference type="GO" id="GO:0000976">
    <property type="term" value="F:transcription cis-regulatory region binding"/>
    <property type="evidence" value="ECO:0007669"/>
    <property type="project" value="TreeGrafter"/>
</dbReference>
<dbReference type="InterPro" id="IPR001647">
    <property type="entry name" value="HTH_TetR"/>
</dbReference>
<dbReference type="InterPro" id="IPR036271">
    <property type="entry name" value="Tet_transcr_reg_TetR-rel_C_sf"/>
</dbReference>
<dbReference type="PANTHER" id="PTHR30055">
    <property type="entry name" value="HTH-TYPE TRANSCRIPTIONAL REGULATOR RUTR"/>
    <property type="match status" value="1"/>
</dbReference>
<dbReference type="Gene3D" id="1.10.357.10">
    <property type="entry name" value="Tetracycline Repressor, domain 2"/>
    <property type="match status" value="1"/>
</dbReference>
<dbReference type="SUPFAM" id="SSF46689">
    <property type="entry name" value="Homeodomain-like"/>
    <property type="match status" value="1"/>
</dbReference>
<keyword evidence="1" id="KW-0805">Transcription regulation</keyword>
<dbReference type="SUPFAM" id="SSF48498">
    <property type="entry name" value="Tetracyclin repressor-like, C-terminal domain"/>
    <property type="match status" value="1"/>
</dbReference>
<dbReference type="RefSeq" id="WP_091677231.1">
    <property type="nucleotide sequence ID" value="NZ_FOKG01000021.1"/>
</dbReference>
<protein>
    <submittedName>
        <fullName evidence="5">Transcriptional regulator, TetR family</fullName>
    </submittedName>
</protein>
<gene>
    <name evidence="5" type="ORF">SAMN05216266_12146</name>
</gene>
<name>A0A1I1CBF9_9PSEU</name>
<proteinExistence type="predicted"/>
<sequence length="214" mass="23768">MQVNEERSEQFGAGMGVPTSENSRRAQIIAATIATVADIGYAKTSFARIVERAELSSTRLISYHFAGKADLLQATLLDIIDTMDTYLGSRTPSDADRPELLRAYIESEVAFLHAYPERTRALIEIGTNARKNLDTPVVSMVWHDLRVGRLERQLQQGQREGAFGSFDVAVMAMTIRQALDGVSARFAEDPELDVEAYGRELAELFDRATRPAQD</sequence>
<feature type="domain" description="HTH tetR-type" evidence="4">
    <location>
        <begin position="28"/>
        <end position="74"/>
    </location>
</feature>
<dbReference type="EMBL" id="FOKG01000021">
    <property type="protein sequence ID" value="SFB57733.1"/>
    <property type="molecule type" value="Genomic_DNA"/>
</dbReference>
<dbReference type="InterPro" id="IPR050109">
    <property type="entry name" value="HTH-type_TetR-like_transc_reg"/>
</dbReference>
<dbReference type="OrthoDB" id="9806334at2"/>
<keyword evidence="2" id="KW-0238">DNA-binding</keyword>
<dbReference type="Proteomes" id="UP000243799">
    <property type="component" value="Unassembled WGS sequence"/>
</dbReference>
<evidence type="ECO:0000256" key="1">
    <source>
        <dbReference type="ARBA" id="ARBA00023015"/>
    </source>
</evidence>
<evidence type="ECO:0000313" key="5">
    <source>
        <dbReference type="EMBL" id="SFB57733.1"/>
    </source>
</evidence>
<evidence type="ECO:0000256" key="2">
    <source>
        <dbReference type="ARBA" id="ARBA00023125"/>
    </source>
</evidence>
<keyword evidence="3" id="KW-0804">Transcription</keyword>
<dbReference type="Gene3D" id="1.10.10.60">
    <property type="entry name" value="Homeodomain-like"/>
    <property type="match status" value="1"/>
</dbReference>
<keyword evidence="6" id="KW-1185">Reference proteome</keyword>
<organism evidence="5 6">
    <name type="scientific">Amycolatopsis marina</name>
    <dbReference type="NCBI Taxonomy" id="490629"/>
    <lineage>
        <taxon>Bacteria</taxon>
        <taxon>Bacillati</taxon>
        <taxon>Actinomycetota</taxon>
        <taxon>Actinomycetes</taxon>
        <taxon>Pseudonocardiales</taxon>
        <taxon>Pseudonocardiaceae</taxon>
        <taxon>Amycolatopsis</taxon>
    </lineage>
</organism>
<evidence type="ECO:0000259" key="4">
    <source>
        <dbReference type="Pfam" id="PF00440"/>
    </source>
</evidence>
<dbReference type="PANTHER" id="PTHR30055:SF234">
    <property type="entry name" value="HTH-TYPE TRANSCRIPTIONAL REGULATOR BETI"/>
    <property type="match status" value="1"/>
</dbReference>
<dbReference type="STRING" id="490629.SAMN05216266_12146"/>